<accession>A0AAD7F7W3</accession>
<evidence type="ECO:0000313" key="2">
    <source>
        <dbReference type="EMBL" id="KAJ7369130.1"/>
    </source>
</evidence>
<reference evidence="2" key="1">
    <citation type="submission" date="2023-03" db="EMBL/GenBank/DDBJ databases">
        <title>Massive genome expansion in bonnet fungi (Mycena s.s.) driven by repeated elements and novel gene families across ecological guilds.</title>
        <authorList>
            <consortium name="Lawrence Berkeley National Laboratory"/>
            <person name="Harder C.B."/>
            <person name="Miyauchi S."/>
            <person name="Viragh M."/>
            <person name="Kuo A."/>
            <person name="Thoen E."/>
            <person name="Andreopoulos B."/>
            <person name="Lu D."/>
            <person name="Skrede I."/>
            <person name="Drula E."/>
            <person name="Henrissat B."/>
            <person name="Morin E."/>
            <person name="Kohler A."/>
            <person name="Barry K."/>
            <person name="LaButti K."/>
            <person name="Morin E."/>
            <person name="Salamov A."/>
            <person name="Lipzen A."/>
            <person name="Mereny Z."/>
            <person name="Hegedus B."/>
            <person name="Baldrian P."/>
            <person name="Stursova M."/>
            <person name="Weitz H."/>
            <person name="Taylor A."/>
            <person name="Grigoriev I.V."/>
            <person name="Nagy L.G."/>
            <person name="Martin F."/>
            <person name="Kauserud H."/>
        </authorList>
    </citation>
    <scope>NUCLEOTIDE SEQUENCE</scope>
    <source>
        <strain evidence="2">CBHHK002</strain>
    </source>
</reference>
<feature type="compositionally biased region" description="Basic and acidic residues" evidence="1">
    <location>
        <begin position="188"/>
        <end position="200"/>
    </location>
</feature>
<proteinExistence type="predicted"/>
<feature type="compositionally biased region" description="Polar residues" evidence="1">
    <location>
        <begin position="146"/>
        <end position="162"/>
    </location>
</feature>
<feature type="compositionally biased region" description="Polar residues" evidence="1">
    <location>
        <begin position="105"/>
        <end position="115"/>
    </location>
</feature>
<organism evidence="2 3">
    <name type="scientific">Mycena albidolilacea</name>
    <dbReference type="NCBI Taxonomy" id="1033008"/>
    <lineage>
        <taxon>Eukaryota</taxon>
        <taxon>Fungi</taxon>
        <taxon>Dikarya</taxon>
        <taxon>Basidiomycota</taxon>
        <taxon>Agaricomycotina</taxon>
        <taxon>Agaricomycetes</taxon>
        <taxon>Agaricomycetidae</taxon>
        <taxon>Agaricales</taxon>
        <taxon>Marasmiineae</taxon>
        <taxon>Mycenaceae</taxon>
        <taxon>Mycena</taxon>
    </lineage>
</organism>
<feature type="region of interest" description="Disordered" evidence="1">
    <location>
        <begin position="91"/>
        <end position="200"/>
    </location>
</feature>
<name>A0AAD7F7W3_9AGAR</name>
<dbReference type="AlphaFoldDB" id="A0AAD7F7W3"/>
<gene>
    <name evidence="2" type="ORF">DFH08DRAFT_796923</name>
</gene>
<comment type="caution">
    <text evidence="2">The sequence shown here is derived from an EMBL/GenBank/DDBJ whole genome shotgun (WGS) entry which is preliminary data.</text>
</comment>
<dbReference type="EMBL" id="JARIHO010000001">
    <property type="protein sequence ID" value="KAJ7369130.1"/>
    <property type="molecule type" value="Genomic_DNA"/>
</dbReference>
<evidence type="ECO:0000256" key="1">
    <source>
        <dbReference type="SAM" id="MobiDB-lite"/>
    </source>
</evidence>
<keyword evidence="3" id="KW-1185">Reference proteome</keyword>
<protein>
    <submittedName>
        <fullName evidence="2">Uncharacterized protein</fullName>
    </submittedName>
</protein>
<evidence type="ECO:0000313" key="3">
    <source>
        <dbReference type="Proteomes" id="UP001218218"/>
    </source>
</evidence>
<sequence length="200" mass="22098">MPRFRRLHEKANKHHRQLAVLDDFQRTGREPLMVDGIGSVAAGDQCRCQQRPLAHDRTSRIQGENVANRANIRGWGFGFWIGGWGCVPRTREEEPDSGVFRTGVPTGSKTEGSRSQGKRQRVGVMVLSSERGAKARPEQRDEDKSTPGSSPRTKHSSQTSRGHQGVMSIKESTGGTQGTPVAIQECSHLGRDIRSEYPPT</sequence>
<feature type="compositionally biased region" description="Basic and acidic residues" evidence="1">
    <location>
        <begin position="131"/>
        <end position="145"/>
    </location>
</feature>
<dbReference type="Proteomes" id="UP001218218">
    <property type="component" value="Unassembled WGS sequence"/>
</dbReference>